<evidence type="ECO:0000313" key="3">
    <source>
        <dbReference type="Proteomes" id="UP000431264"/>
    </source>
</evidence>
<dbReference type="OrthoDB" id="762068at2"/>
<feature type="transmembrane region" description="Helical" evidence="1">
    <location>
        <begin position="64"/>
        <end position="87"/>
    </location>
</feature>
<comment type="caution">
    <text evidence="2">The sequence shown here is derived from an EMBL/GenBank/DDBJ whole genome shotgun (WGS) entry which is preliminary data.</text>
</comment>
<dbReference type="RefSeq" id="WP_140997783.1">
    <property type="nucleotide sequence ID" value="NZ_VDCZ01000006.1"/>
</dbReference>
<dbReference type="AlphaFoldDB" id="A0A6I4III4"/>
<sequence length="172" mass="19441">MNITRHCDLCNHQKIDLINGSTCGLTDKKPEFTKTCSKIDFHDKLESKLKEVNIKYQKIKNEKAVTYIYFVVFLGIALGVLVGGYLLGTYAYDKGVVSTTPFIIMAIGLTPLGLAFGALNNHRNQFKIAEMKKKKIDEVLPLYQIDYTIEVQFGKKYHGVQEVTTDLKMKGI</sequence>
<dbReference type="Proteomes" id="UP000431264">
    <property type="component" value="Unassembled WGS sequence"/>
</dbReference>
<keyword evidence="1" id="KW-1133">Transmembrane helix</keyword>
<name>A0A6I4III4_9FLAO</name>
<gene>
    <name evidence="2" type="ORF">GOQ30_09560</name>
</gene>
<evidence type="ECO:0000256" key="1">
    <source>
        <dbReference type="SAM" id="Phobius"/>
    </source>
</evidence>
<reference evidence="3" key="1">
    <citation type="submission" date="2019-05" db="EMBL/GenBank/DDBJ databases">
        <title>Flavobacterium profundi sp. nov., isolated from a deep-sea seamount.</title>
        <authorList>
            <person name="Zhang D.-C."/>
        </authorList>
    </citation>
    <scope>NUCLEOTIDE SEQUENCE [LARGE SCALE GENOMIC DNA]</scope>
    <source>
        <strain evidence="3">TP390</strain>
    </source>
</reference>
<keyword evidence="1" id="KW-0812">Transmembrane</keyword>
<proteinExistence type="predicted"/>
<keyword evidence="1" id="KW-0472">Membrane</keyword>
<dbReference type="EMBL" id="WQLW01000006">
    <property type="protein sequence ID" value="MVO09404.1"/>
    <property type="molecule type" value="Genomic_DNA"/>
</dbReference>
<evidence type="ECO:0000313" key="2">
    <source>
        <dbReference type="EMBL" id="MVO09404.1"/>
    </source>
</evidence>
<accession>A0A6I4III4</accession>
<organism evidence="2 3">
    <name type="scientific">Flavobacterium profundi</name>
    <dbReference type="NCBI Taxonomy" id="1774945"/>
    <lineage>
        <taxon>Bacteria</taxon>
        <taxon>Pseudomonadati</taxon>
        <taxon>Bacteroidota</taxon>
        <taxon>Flavobacteriia</taxon>
        <taxon>Flavobacteriales</taxon>
        <taxon>Flavobacteriaceae</taxon>
        <taxon>Flavobacterium</taxon>
    </lineage>
</organism>
<protein>
    <submittedName>
        <fullName evidence="2">Uncharacterized protein</fullName>
    </submittedName>
</protein>
<feature type="transmembrane region" description="Helical" evidence="1">
    <location>
        <begin position="99"/>
        <end position="119"/>
    </location>
</feature>
<keyword evidence="3" id="KW-1185">Reference proteome</keyword>